<name>A0A974ZZH4_9BACT</name>
<evidence type="ECO:0000313" key="9">
    <source>
        <dbReference type="EMBL" id="QSE96126.1"/>
    </source>
</evidence>
<evidence type="ECO:0000256" key="2">
    <source>
        <dbReference type="ARBA" id="ARBA00022475"/>
    </source>
</evidence>
<evidence type="ECO:0000313" key="10">
    <source>
        <dbReference type="Proteomes" id="UP000662783"/>
    </source>
</evidence>
<organism evidence="9 10">
    <name type="scientific">Fulvivirga lutea</name>
    <dbReference type="NCBI Taxonomy" id="2810512"/>
    <lineage>
        <taxon>Bacteria</taxon>
        <taxon>Pseudomonadati</taxon>
        <taxon>Bacteroidota</taxon>
        <taxon>Cytophagia</taxon>
        <taxon>Cytophagales</taxon>
        <taxon>Fulvivirgaceae</taxon>
        <taxon>Fulvivirga</taxon>
    </lineage>
</organism>
<evidence type="ECO:0000256" key="5">
    <source>
        <dbReference type="ARBA" id="ARBA00023136"/>
    </source>
</evidence>
<accession>A0A974ZZH4</accession>
<feature type="transmembrane region" description="Helical" evidence="6">
    <location>
        <begin position="412"/>
        <end position="429"/>
    </location>
</feature>
<gene>
    <name evidence="9" type="ORF">JR347_10915</name>
</gene>
<sequence length="853" mass="94837">MEYKIKINRDKKNLFNDPWVWRMAYRDARNNPMRLLLFISSVIIGIAALVSINSFNINLQRSIDSQARELVGADFVLNGNKLFEEEILNTFDTLPVQVAGESSLASMVQFMTSTSGVRLVRVVALDGDFPFYGELETLPNNAYELMKSGQYAMMDANLMAQYDVSGDDSIKVGKLTFKVAGEVSKIPGGGGISSTFTPSVYINSKYLDSTGLVQYGSRVNYKIYFKVNDPAQIESAVASLEPLAKKYGHWVETVEGRKDNLGDGFKNLYRFFNLLAFVALILGCIGVASSVHIYVKEKKESVAVLRCIGASGWQSFNIFFVQAVVTGFIGSFLGVVLGVAIQYVLPSLLQEFIPLDLDMQLAWPAIGEGLLLGLIIGILFSALPLLAIRFIPPLAVLRSGFEPLKNFSKSRVFVTVLIILFPLLFAAYQSDSLEVGLFFFLGILVAFAALSGVGWSIMYLVKRFFPSNWGFVWKQSLANLYRPNNQTLVLVVVIGLGAFLISTLNIAQSSLLNQVEFVGDKNQSNTILFDIQPSQKEGVIKLTKENNLEPKQVVPIVTCRISTINGKTISDIQNDTTDAIPNWAITREYRVTYRDSIHTSEELVEGKLQHISNDSIYVTISKGMHENLEVGVGDTIVFDVQGIPITTYISGIRDVDWPVDPPNFIFVFPNGVLEEAPQIFVLTTRIDAQSVASQYQRQLVALFPNVSLIDLSLILSTINEFFDKVSFVIRFMALFSVLTGLVVLAGAVTNSRYLRLRENVLLRTIGAVSKQIVRMTILEYIYLGFFAGLTGLTLSLLSGFLLATFFFEVIFLPDYLSLIYIWLAIIGLTVIVGWLNTRSIINRSPLEVLRKEV</sequence>
<feature type="transmembrane region" description="Helical" evidence="6">
    <location>
        <begin position="780"/>
        <end position="807"/>
    </location>
</feature>
<feature type="transmembrane region" description="Helical" evidence="6">
    <location>
        <begin position="35"/>
        <end position="55"/>
    </location>
</feature>
<dbReference type="KEGG" id="fuv:JR347_10915"/>
<evidence type="ECO:0000256" key="1">
    <source>
        <dbReference type="ARBA" id="ARBA00004651"/>
    </source>
</evidence>
<feature type="transmembrane region" description="Helical" evidence="6">
    <location>
        <begin position="488"/>
        <end position="507"/>
    </location>
</feature>
<dbReference type="Pfam" id="PF02687">
    <property type="entry name" value="FtsX"/>
    <property type="match status" value="2"/>
</dbReference>
<feature type="transmembrane region" description="Helical" evidence="6">
    <location>
        <begin position="819"/>
        <end position="837"/>
    </location>
</feature>
<keyword evidence="2" id="KW-1003">Cell membrane</keyword>
<reference evidence="9" key="1">
    <citation type="submission" date="2021-02" db="EMBL/GenBank/DDBJ databases">
        <title>Fulvivirga sp. S481 isolated from sea water.</title>
        <authorList>
            <person name="Bae S.S."/>
            <person name="Baek K."/>
        </authorList>
    </citation>
    <scope>NUCLEOTIDE SEQUENCE</scope>
    <source>
        <strain evidence="9">S481</strain>
    </source>
</reference>
<dbReference type="InterPro" id="IPR003838">
    <property type="entry name" value="ABC3_permease_C"/>
</dbReference>
<evidence type="ECO:0000256" key="4">
    <source>
        <dbReference type="ARBA" id="ARBA00022989"/>
    </source>
</evidence>
<proteinExistence type="predicted"/>
<feature type="transmembrane region" description="Helical" evidence="6">
    <location>
        <begin position="316"/>
        <end position="345"/>
    </location>
</feature>
<feature type="transmembrane region" description="Helical" evidence="6">
    <location>
        <begin position="435"/>
        <end position="461"/>
    </location>
</feature>
<dbReference type="RefSeq" id="WP_205720639.1">
    <property type="nucleotide sequence ID" value="NZ_CP070608.1"/>
</dbReference>
<feature type="transmembrane region" description="Helical" evidence="6">
    <location>
        <begin position="365"/>
        <end position="391"/>
    </location>
</feature>
<feature type="domain" description="ABC3 transporter permease C-terminal" evidence="7">
    <location>
        <begin position="274"/>
        <end position="393"/>
    </location>
</feature>
<feature type="transmembrane region" description="Helical" evidence="6">
    <location>
        <begin position="727"/>
        <end position="748"/>
    </location>
</feature>
<dbReference type="InterPro" id="IPR038766">
    <property type="entry name" value="Membrane_comp_ABC_pdt"/>
</dbReference>
<feature type="transmembrane region" description="Helical" evidence="6">
    <location>
        <begin position="271"/>
        <end position="295"/>
    </location>
</feature>
<evidence type="ECO:0000259" key="7">
    <source>
        <dbReference type="Pfam" id="PF02687"/>
    </source>
</evidence>
<keyword evidence="4 6" id="KW-1133">Transmembrane helix</keyword>
<evidence type="ECO:0000256" key="6">
    <source>
        <dbReference type="SAM" id="Phobius"/>
    </source>
</evidence>
<feature type="domain" description="MacB-like periplasmic core" evidence="8">
    <location>
        <begin position="36"/>
        <end position="242"/>
    </location>
</feature>
<feature type="domain" description="ABC3 transporter permease C-terminal" evidence="7">
    <location>
        <begin position="731"/>
        <end position="845"/>
    </location>
</feature>
<evidence type="ECO:0000259" key="8">
    <source>
        <dbReference type="Pfam" id="PF12704"/>
    </source>
</evidence>
<dbReference type="Proteomes" id="UP000662783">
    <property type="component" value="Chromosome"/>
</dbReference>
<dbReference type="EMBL" id="CP070608">
    <property type="protein sequence ID" value="QSE96126.1"/>
    <property type="molecule type" value="Genomic_DNA"/>
</dbReference>
<dbReference type="GO" id="GO:0005886">
    <property type="term" value="C:plasma membrane"/>
    <property type="evidence" value="ECO:0007669"/>
    <property type="project" value="UniProtKB-SubCell"/>
</dbReference>
<keyword evidence="5 6" id="KW-0472">Membrane</keyword>
<comment type="subcellular location">
    <subcellularLocation>
        <location evidence="1">Cell membrane</location>
        <topology evidence="1">Multi-pass membrane protein</topology>
    </subcellularLocation>
</comment>
<dbReference type="InterPro" id="IPR025857">
    <property type="entry name" value="MacB_PCD"/>
</dbReference>
<evidence type="ECO:0000256" key="3">
    <source>
        <dbReference type="ARBA" id="ARBA00022692"/>
    </source>
</evidence>
<dbReference type="AlphaFoldDB" id="A0A974ZZH4"/>
<keyword evidence="10" id="KW-1185">Reference proteome</keyword>
<dbReference type="PANTHER" id="PTHR30287:SF1">
    <property type="entry name" value="INNER MEMBRANE PROTEIN"/>
    <property type="match status" value="1"/>
</dbReference>
<protein>
    <submittedName>
        <fullName evidence="9">FtsX-like permease family protein</fullName>
    </submittedName>
</protein>
<dbReference type="Pfam" id="PF12704">
    <property type="entry name" value="MacB_PCD"/>
    <property type="match status" value="1"/>
</dbReference>
<keyword evidence="3 6" id="KW-0812">Transmembrane</keyword>
<dbReference type="PANTHER" id="PTHR30287">
    <property type="entry name" value="MEMBRANE COMPONENT OF PREDICTED ABC SUPERFAMILY METABOLITE UPTAKE TRANSPORTER"/>
    <property type="match status" value="1"/>
</dbReference>